<gene>
    <name evidence="1" type="ORF">BCON_0038g00300</name>
</gene>
<accession>A0A4Z1IFI0</accession>
<name>A0A4Z1IFI0_9HELO</name>
<keyword evidence="2" id="KW-1185">Reference proteome</keyword>
<dbReference type="EMBL" id="PQXN01000038">
    <property type="protein sequence ID" value="TGO60115.1"/>
    <property type="molecule type" value="Genomic_DNA"/>
</dbReference>
<evidence type="ECO:0000313" key="1">
    <source>
        <dbReference type="EMBL" id="TGO60115.1"/>
    </source>
</evidence>
<organism evidence="1 2">
    <name type="scientific">Botryotinia convoluta</name>
    <dbReference type="NCBI Taxonomy" id="54673"/>
    <lineage>
        <taxon>Eukaryota</taxon>
        <taxon>Fungi</taxon>
        <taxon>Dikarya</taxon>
        <taxon>Ascomycota</taxon>
        <taxon>Pezizomycotina</taxon>
        <taxon>Leotiomycetes</taxon>
        <taxon>Helotiales</taxon>
        <taxon>Sclerotiniaceae</taxon>
        <taxon>Botryotinia</taxon>
    </lineage>
</organism>
<sequence>MIDARKLWKPAVGRVETVEGLMFNLVSQKVTKGFLAVWQSHRENFLVLDASDEPFLICLINTVHANATSDDLISSTVLNLIEQIDAPSAKKEIYILGTGSSTMIWNAEDS</sequence>
<proteinExistence type="predicted"/>
<dbReference type="Proteomes" id="UP000297527">
    <property type="component" value="Unassembled WGS sequence"/>
</dbReference>
<evidence type="ECO:0000313" key="2">
    <source>
        <dbReference type="Proteomes" id="UP000297527"/>
    </source>
</evidence>
<comment type="caution">
    <text evidence="1">The sequence shown here is derived from an EMBL/GenBank/DDBJ whole genome shotgun (WGS) entry which is preliminary data.</text>
</comment>
<dbReference type="AlphaFoldDB" id="A0A4Z1IFI0"/>
<reference evidence="1 2" key="1">
    <citation type="submission" date="2017-12" db="EMBL/GenBank/DDBJ databases">
        <title>Comparative genomics of Botrytis spp.</title>
        <authorList>
            <person name="Valero-Jimenez C.A."/>
            <person name="Tapia P."/>
            <person name="Veloso J."/>
            <person name="Silva-Moreno E."/>
            <person name="Staats M."/>
            <person name="Valdes J.H."/>
            <person name="Van Kan J.A.L."/>
        </authorList>
    </citation>
    <scope>NUCLEOTIDE SEQUENCE [LARGE SCALE GENOMIC DNA]</scope>
    <source>
        <strain evidence="1 2">MUCL11595</strain>
    </source>
</reference>
<protein>
    <submittedName>
        <fullName evidence="1">Uncharacterized protein</fullName>
    </submittedName>
</protein>